<evidence type="ECO:0000313" key="2">
    <source>
        <dbReference type="EMBL" id="EDM80065.1"/>
    </source>
</evidence>
<evidence type="ECO:0000313" key="3">
    <source>
        <dbReference type="Proteomes" id="UP000005801"/>
    </source>
</evidence>
<proteinExistence type="predicted"/>
<organism evidence="2 3">
    <name type="scientific">Plesiocystis pacifica SIR-1</name>
    <dbReference type="NCBI Taxonomy" id="391625"/>
    <lineage>
        <taxon>Bacteria</taxon>
        <taxon>Pseudomonadati</taxon>
        <taxon>Myxococcota</taxon>
        <taxon>Polyangia</taxon>
        <taxon>Nannocystales</taxon>
        <taxon>Nannocystaceae</taxon>
        <taxon>Plesiocystis</taxon>
    </lineage>
</organism>
<evidence type="ECO:0000256" key="1">
    <source>
        <dbReference type="SAM" id="MobiDB-lite"/>
    </source>
</evidence>
<dbReference type="AlphaFoldDB" id="A6G296"/>
<keyword evidence="3" id="KW-1185">Reference proteome</keyword>
<feature type="region of interest" description="Disordered" evidence="1">
    <location>
        <begin position="181"/>
        <end position="203"/>
    </location>
</feature>
<dbReference type="OrthoDB" id="9833131at2"/>
<dbReference type="EMBL" id="ABCS01000014">
    <property type="protein sequence ID" value="EDM80065.1"/>
    <property type="molecule type" value="Genomic_DNA"/>
</dbReference>
<protein>
    <submittedName>
        <fullName evidence="2">Uncharacterized protein</fullName>
    </submittedName>
</protein>
<dbReference type="RefSeq" id="WP_006970845.1">
    <property type="nucleotide sequence ID" value="NZ_ABCS01000014.1"/>
</dbReference>
<reference evidence="2 3" key="1">
    <citation type="submission" date="2007-06" db="EMBL/GenBank/DDBJ databases">
        <authorList>
            <person name="Shimkets L."/>
            <person name="Ferriera S."/>
            <person name="Johnson J."/>
            <person name="Kravitz S."/>
            <person name="Beeson K."/>
            <person name="Sutton G."/>
            <person name="Rogers Y.-H."/>
            <person name="Friedman R."/>
            <person name="Frazier M."/>
            <person name="Venter J.C."/>
        </authorList>
    </citation>
    <scope>NUCLEOTIDE SEQUENCE [LARGE SCALE GENOMIC DNA]</scope>
    <source>
        <strain evidence="2 3">SIR-1</strain>
    </source>
</reference>
<sequence length="203" mass="22529">MNLKVRVSTLILAGSALVLSVGGFVAWRKLVAEPEAERAALDEGLDELEERAKRDRGKTPRFVKSVYSGSSDEARRSEQGEGLAVPQVANQGEGDPWELGPDEAVASFQRALEDLEAALDLDRPLTRAEQDALYNRATGSFEAMSNYIDGSSPDDRALMEDAYLHMKTLMAELRLERPAFEQAYDHHHPTRAPLPEGARPRRR</sequence>
<name>A6G296_9BACT</name>
<comment type="caution">
    <text evidence="2">The sequence shown here is derived from an EMBL/GenBank/DDBJ whole genome shotgun (WGS) entry which is preliminary data.</text>
</comment>
<dbReference type="Proteomes" id="UP000005801">
    <property type="component" value="Unassembled WGS sequence"/>
</dbReference>
<gene>
    <name evidence="2" type="ORF">PPSIR1_20599</name>
</gene>
<feature type="region of interest" description="Disordered" evidence="1">
    <location>
        <begin position="51"/>
        <end position="101"/>
    </location>
</feature>
<accession>A6G296</accession>